<keyword evidence="3" id="KW-1185">Reference proteome</keyword>
<reference evidence="2 3" key="1">
    <citation type="journal article" date="2018" name="J. Allergy Clin. Immunol.">
        <title>High-quality assembly of Dermatophagoides pteronyssinus genome and transcriptome reveals a wide range of novel allergens.</title>
        <authorList>
            <person name="Liu X.Y."/>
            <person name="Yang K.Y."/>
            <person name="Wang M.Q."/>
            <person name="Kwok J.S."/>
            <person name="Zeng X."/>
            <person name="Yang Z."/>
            <person name="Xiao X.J."/>
            <person name="Lau C.P."/>
            <person name="Li Y."/>
            <person name="Huang Z.M."/>
            <person name="Ba J.G."/>
            <person name="Yim A.K."/>
            <person name="Ouyang C.Y."/>
            <person name="Ngai S.M."/>
            <person name="Chan T.F."/>
            <person name="Leung E.L."/>
            <person name="Liu L."/>
            <person name="Liu Z.G."/>
            <person name="Tsui S.K."/>
        </authorList>
    </citation>
    <scope>NUCLEOTIDE SEQUENCE [LARGE SCALE GENOMIC DNA]</scope>
    <source>
        <strain evidence="2">Derp</strain>
    </source>
</reference>
<keyword evidence="1" id="KW-0472">Membrane</keyword>
<evidence type="ECO:0000313" key="2">
    <source>
        <dbReference type="EMBL" id="KAH9424967.1"/>
    </source>
</evidence>
<keyword evidence="1" id="KW-1133">Transmembrane helix</keyword>
<comment type="caution">
    <text evidence="2">The sequence shown here is derived from an EMBL/GenBank/DDBJ whole genome shotgun (WGS) entry which is preliminary data.</text>
</comment>
<dbReference type="Proteomes" id="UP000887458">
    <property type="component" value="Unassembled WGS sequence"/>
</dbReference>
<organism evidence="2 3">
    <name type="scientific">Dermatophagoides pteronyssinus</name>
    <name type="common">European house dust mite</name>
    <dbReference type="NCBI Taxonomy" id="6956"/>
    <lineage>
        <taxon>Eukaryota</taxon>
        <taxon>Metazoa</taxon>
        <taxon>Ecdysozoa</taxon>
        <taxon>Arthropoda</taxon>
        <taxon>Chelicerata</taxon>
        <taxon>Arachnida</taxon>
        <taxon>Acari</taxon>
        <taxon>Acariformes</taxon>
        <taxon>Sarcoptiformes</taxon>
        <taxon>Astigmata</taxon>
        <taxon>Psoroptidia</taxon>
        <taxon>Analgoidea</taxon>
        <taxon>Pyroglyphidae</taxon>
        <taxon>Dermatophagoidinae</taxon>
        <taxon>Dermatophagoides</taxon>
    </lineage>
</organism>
<proteinExistence type="predicted"/>
<reference evidence="2 3" key="2">
    <citation type="journal article" date="2022" name="Mol. Biol. Evol.">
        <title>Comparative Genomics Reveals Insights into the Divergent Evolution of Astigmatic Mites and Household Pest Adaptations.</title>
        <authorList>
            <person name="Xiong Q."/>
            <person name="Wan A.T."/>
            <person name="Liu X."/>
            <person name="Fung C.S."/>
            <person name="Xiao X."/>
            <person name="Malainual N."/>
            <person name="Hou J."/>
            <person name="Wang L."/>
            <person name="Wang M."/>
            <person name="Yang K.Y."/>
            <person name="Cui Y."/>
            <person name="Leung E.L."/>
            <person name="Nong W."/>
            <person name="Shin S.K."/>
            <person name="Au S.W."/>
            <person name="Jeong K.Y."/>
            <person name="Chew F.T."/>
            <person name="Hui J.H."/>
            <person name="Leung T.F."/>
            <person name="Tungtrongchitr A."/>
            <person name="Zhong N."/>
            <person name="Liu Z."/>
            <person name="Tsui S.K."/>
        </authorList>
    </citation>
    <scope>NUCLEOTIDE SEQUENCE [LARGE SCALE GENOMIC DNA]</scope>
    <source>
        <strain evidence="2">Derp</strain>
    </source>
</reference>
<gene>
    <name evidence="2" type="ORF">DERP_009191</name>
</gene>
<feature type="transmembrane region" description="Helical" evidence="1">
    <location>
        <begin position="150"/>
        <end position="167"/>
    </location>
</feature>
<keyword evidence="1" id="KW-0812">Transmembrane</keyword>
<name>A0ABQ8JR05_DERPT</name>
<evidence type="ECO:0000256" key="1">
    <source>
        <dbReference type="SAM" id="Phobius"/>
    </source>
</evidence>
<dbReference type="EMBL" id="NJHN03000024">
    <property type="protein sequence ID" value="KAH9424967.1"/>
    <property type="molecule type" value="Genomic_DNA"/>
</dbReference>
<accession>A0ABQ8JR05</accession>
<protein>
    <submittedName>
        <fullName evidence="2">Uncharacterized protein</fullName>
    </submittedName>
</protein>
<evidence type="ECO:0000313" key="3">
    <source>
        <dbReference type="Proteomes" id="UP000887458"/>
    </source>
</evidence>
<sequence length="379" mass="45416">MSKSSETESEIISLPKYIFNLFVSTINDLRNIKRQYGIWGGYFKESNENSKWYLKRFPYKPIYGLPDSLDCDQSIRQRFNECEILSHEEWDVSINEYLFITRRFCCFVWDSMHCEYNIAAKCDEDFSKKLKNITLESFEKACDIISATDGIYVLTFIIMFIVISYRINDACNYAKKYDTTPINAFLMKLLKSTFKSIKKSIDFVFYVDKFFEINKQKRTNPKWYLERFPYKPIYGLPDSLDCDQSIRQRFNECEIWSHKEWDIDKTDYFYTTKRFCCFVWDSMNCEYNIANKCDEEYSKKLKNITLESFKKCWKKIFIPGIPNDNYFCLISPSNQKTFRIIAEGLADYRHSSEPILIKYKKINEVPERPIIPKFQKKND</sequence>